<dbReference type="InterPro" id="IPR001173">
    <property type="entry name" value="Glyco_trans_2-like"/>
</dbReference>
<evidence type="ECO:0000313" key="9">
    <source>
        <dbReference type="EMBL" id="AKV83025.1"/>
    </source>
</evidence>
<dbReference type="PANTHER" id="PTHR43867">
    <property type="entry name" value="CELLULOSE SYNTHASE CATALYTIC SUBUNIT A [UDP-FORMING]"/>
    <property type="match status" value="1"/>
</dbReference>
<evidence type="ECO:0000256" key="3">
    <source>
        <dbReference type="ARBA" id="ARBA00022679"/>
    </source>
</evidence>
<dbReference type="GO" id="GO:0016757">
    <property type="term" value="F:glycosyltransferase activity"/>
    <property type="evidence" value="ECO:0007669"/>
    <property type="project" value="UniProtKB-KW"/>
</dbReference>
<dbReference type="Proteomes" id="UP000062475">
    <property type="component" value="Chromosome"/>
</dbReference>
<dbReference type="EMBL" id="CP012173">
    <property type="protein sequence ID" value="AKV76284.1"/>
    <property type="molecule type" value="Genomic_DNA"/>
</dbReference>
<evidence type="ECO:0000313" key="10">
    <source>
        <dbReference type="Proteomes" id="UP000056255"/>
    </source>
</evidence>
<dbReference type="Pfam" id="PF13632">
    <property type="entry name" value="Glyco_trans_2_3"/>
    <property type="match status" value="1"/>
</dbReference>
<evidence type="ECO:0000256" key="4">
    <source>
        <dbReference type="ARBA" id="ARBA00022692"/>
    </source>
</evidence>
<dbReference type="RefSeq" id="WP_053092987.1">
    <property type="nucleotide sequence ID" value="NZ_CP008822.1"/>
</dbReference>
<proteinExistence type="predicted"/>
<evidence type="ECO:0000313" key="11">
    <source>
        <dbReference type="Proteomes" id="UP000062475"/>
    </source>
</evidence>
<protein>
    <recommendedName>
        <fullName evidence="7">Glycosyltransferase 2-like domain-containing protein</fullName>
    </recommendedName>
</protein>
<evidence type="ECO:0000313" key="8">
    <source>
        <dbReference type="EMBL" id="AKV76284.1"/>
    </source>
</evidence>
<dbReference type="EMBL" id="CP012176">
    <property type="protein sequence ID" value="AKV83025.1"/>
    <property type="molecule type" value="Genomic_DNA"/>
</dbReference>
<sequence>MRGRLGTSAFSLGSGSVFRISALRGGVYFAEFSTTENGAISVLLHEKGYKTVYADSGLIWYGEPPEDLASYFTQRIR</sequence>
<keyword evidence="2" id="KW-0328">Glycosyltransferase</keyword>
<dbReference type="InterPro" id="IPR029044">
    <property type="entry name" value="Nucleotide-diphossugar_trans"/>
</dbReference>
<accession>A0A0K1T7Z7</accession>
<keyword evidence="4" id="KW-0812">Transmembrane</keyword>
<dbReference type="SUPFAM" id="SSF53448">
    <property type="entry name" value="Nucleotide-diphospho-sugar transferases"/>
    <property type="match status" value="1"/>
</dbReference>
<keyword evidence="5" id="KW-1133">Transmembrane helix</keyword>
<name>A0A0K1T7Z7_9CREN</name>
<comment type="subcellular location">
    <subcellularLocation>
        <location evidence="1">Membrane</location>
        <topology evidence="1">Multi-pass membrane protein</topology>
    </subcellularLocation>
</comment>
<evidence type="ECO:0000256" key="5">
    <source>
        <dbReference type="ARBA" id="ARBA00022989"/>
    </source>
</evidence>
<evidence type="ECO:0000256" key="6">
    <source>
        <dbReference type="ARBA" id="ARBA00023136"/>
    </source>
</evidence>
<dbReference type="Proteomes" id="UP000056255">
    <property type="component" value="Chromosome"/>
</dbReference>
<keyword evidence="3" id="KW-0808">Transferase</keyword>
<feature type="domain" description="Glycosyltransferase 2-like" evidence="7">
    <location>
        <begin position="4"/>
        <end position="77"/>
    </location>
</feature>
<dbReference type="GeneID" id="91755455"/>
<evidence type="ECO:0000256" key="1">
    <source>
        <dbReference type="ARBA" id="ARBA00004141"/>
    </source>
</evidence>
<keyword evidence="6" id="KW-0472">Membrane</keyword>
<dbReference type="PATRIC" id="fig|43687.6.peg.1020"/>
<dbReference type="PANTHER" id="PTHR43867:SF2">
    <property type="entry name" value="CELLULOSE SYNTHASE CATALYTIC SUBUNIT A [UDP-FORMING]"/>
    <property type="match status" value="1"/>
</dbReference>
<dbReference type="Gene3D" id="3.90.550.10">
    <property type="entry name" value="Spore Coat Polysaccharide Biosynthesis Protein SpsA, Chain A"/>
    <property type="match status" value="1"/>
</dbReference>
<reference evidence="9 10" key="2">
    <citation type="submission" date="2015-07" db="EMBL/GenBank/DDBJ databases">
        <title>Physiological, transcriptional responses and genome re-sequencing of acid resistant extremely thermoacidophilic Metallosphaera sedula SARC-M1.</title>
        <authorList>
            <person name="Ai C."/>
            <person name="McCarthy S."/>
            <person name="Eckrich V."/>
            <person name="Rudrappa D."/>
            <person name="Qiu G."/>
            <person name="Blum P."/>
        </authorList>
    </citation>
    <scope>NUCLEOTIDE SEQUENCE [LARGE SCALE GENOMIC DNA]</scope>
    <source>
        <strain evidence="9 10">SARC-M1</strain>
    </source>
</reference>
<dbReference type="AlphaFoldDB" id="A0A0K1T7Z7"/>
<reference evidence="8 11" key="1">
    <citation type="journal article" date="2015" name="Genome Announc.">
        <title>Complete Genome Sequences of Evolved Arsenate-Resistant Metallosphaera sedula Strains.</title>
        <authorList>
            <person name="Ai C."/>
            <person name="McCarthy S."/>
            <person name="Schackwitz W."/>
            <person name="Martin J."/>
            <person name="Lipzen A."/>
            <person name="Blum P."/>
        </authorList>
    </citation>
    <scope>NUCLEOTIDE SEQUENCE [LARGE SCALE GENOMIC DNA]</scope>
    <source>
        <strain evidence="8 11">ARS50-2</strain>
    </source>
</reference>
<organism evidence="9 10">
    <name type="scientific">Metallosphaera sedula</name>
    <dbReference type="NCBI Taxonomy" id="43687"/>
    <lineage>
        <taxon>Archaea</taxon>
        <taxon>Thermoproteota</taxon>
        <taxon>Thermoprotei</taxon>
        <taxon>Sulfolobales</taxon>
        <taxon>Sulfolobaceae</taxon>
        <taxon>Metallosphaera</taxon>
    </lineage>
</organism>
<dbReference type="OrthoDB" id="43988at2157"/>
<evidence type="ECO:0000259" key="7">
    <source>
        <dbReference type="Pfam" id="PF13632"/>
    </source>
</evidence>
<gene>
    <name evidence="8" type="ORF">MsedB_1001</name>
    <name evidence="9" type="ORF">MsedE_1001</name>
</gene>
<dbReference type="InterPro" id="IPR050321">
    <property type="entry name" value="Glycosyltr_2/OpgH_subfam"/>
</dbReference>
<dbReference type="GO" id="GO:0016020">
    <property type="term" value="C:membrane"/>
    <property type="evidence" value="ECO:0007669"/>
    <property type="project" value="UniProtKB-SubCell"/>
</dbReference>
<evidence type="ECO:0000256" key="2">
    <source>
        <dbReference type="ARBA" id="ARBA00022676"/>
    </source>
</evidence>